<dbReference type="RefSeq" id="WP_005985127.1">
    <property type="nucleotide sequence ID" value="NC_016629.1"/>
</dbReference>
<evidence type="ECO:0000256" key="3">
    <source>
        <dbReference type="HAMAP-Rule" id="MF_00632"/>
    </source>
</evidence>
<dbReference type="STRING" id="690850.Desaf_0134"/>
<dbReference type="Gene3D" id="3.30.70.860">
    <property type="match status" value="1"/>
</dbReference>
<dbReference type="SUPFAM" id="SSF89963">
    <property type="entry name" value="YajQ-like"/>
    <property type="match status" value="2"/>
</dbReference>
<organism evidence="4 5">
    <name type="scientific">Desulfocurvibacter africanus subsp. africanus str. Walvis Bay</name>
    <dbReference type="NCBI Taxonomy" id="690850"/>
    <lineage>
        <taxon>Bacteria</taxon>
        <taxon>Pseudomonadati</taxon>
        <taxon>Thermodesulfobacteriota</taxon>
        <taxon>Desulfovibrionia</taxon>
        <taxon>Desulfovibrionales</taxon>
        <taxon>Desulfovibrionaceae</taxon>
        <taxon>Desulfocurvibacter</taxon>
    </lineage>
</organism>
<dbReference type="PANTHER" id="PTHR30476">
    <property type="entry name" value="UPF0234 PROTEIN YAJQ"/>
    <property type="match status" value="1"/>
</dbReference>
<comment type="similarity">
    <text evidence="2 3">Belongs to the YajQ family.</text>
</comment>
<dbReference type="InterPro" id="IPR035570">
    <property type="entry name" value="UPF0234_N"/>
</dbReference>
<keyword evidence="5" id="KW-1185">Reference proteome</keyword>
<proteinExistence type="inferred from homology"/>
<dbReference type="InterPro" id="IPR035571">
    <property type="entry name" value="UPF0234-like_C"/>
</dbReference>
<dbReference type="Proteomes" id="UP000007844">
    <property type="component" value="Chromosome"/>
</dbReference>
<evidence type="ECO:0000313" key="5">
    <source>
        <dbReference type="Proteomes" id="UP000007844"/>
    </source>
</evidence>
<sequence>MPSFDIVSQVDQQELDNAVNNVRKEVETRYDFRNVTTVIDLNKKDKKISVLTGDEMKIKALKEMLAANCAKRKVDPKFLEWGKVEPTSKGQVKAEVKIVEGISKDMAKKIVKLIKDKGLKVQPSIQDEQVRVTGKKIDDLQEVIQMLKTTDLDLPLQYVNMKS</sequence>
<dbReference type="CDD" id="cd11740">
    <property type="entry name" value="YajQ_like"/>
    <property type="match status" value="1"/>
</dbReference>
<dbReference type="HAMAP" id="MF_00632">
    <property type="entry name" value="UPF0234"/>
    <property type="match status" value="1"/>
</dbReference>
<evidence type="ECO:0000256" key="1">
    <source>
        <dbReference type="ARBA" id="ARBA00022741"/>
    </source>
</evidence>
<reference evidence="4 5" key="1">
    <citation type="journal article" date="2011" name="J. Bacteriol.">
        <title>Genome sequence of the mercury-methylating and pleomorphic Desulfovibrio africanus Strain Walvis Bay.</title>
        <authorList>
            <person name="Brown S.D."/>
            <person name="Wall J.D."/>
            <person name="Kucken A.M."/>
            <person name="Gilmour C.C."/>
            <person name="Podar M."/>
            <person name="Brandt C.C."/>
            <person name="Teshima H."/>
            <person name="Detter J.C."/>
            <person name="Han C.S."/>
            <person name="Land M.L."/>
            <person name="Lucas S."/>
            <person name="Han J."/>
            <person name="Pennacchio L."/>
            <person name="Nolan M."/>
            <person name="Pitluck S."/>
            <person name="Woyke T."/>
            <person name="Goodwin L."/>
            <person name="Palumbo A.V."/>
            <person name="Elias D.A."/>
        </authorList>
    </citation>
    <scope>NUCLEOTIDE SEQUENCE [LARGE SCALE GENOMIC DNA]</scope>
    <source>
        <strain evidence="4 5">Walvis Bay</strain>
    </source>
</reference>
<dbReference type="Pfam" id="PF04461">
    <property type="entry name" value="YajQ"/>
    <property type="match status" value="1"/>
</dbReference>
<dbReference type="KEGG" id="daf:Desaf_0134"/>
<evidence type="ECO:0000313" key="4">
    <source>
        <dbReference type="EMBL" id="EGJ48494.1"/>
    </source>
</evidence>
<accession>F3YTW3</accession>
<keyword evidence="1 3" id="KW-0547">Nucleotide-binding</keyword>
<dbReference type="InterPro" id="IPR036183">
    <property type="entry name" value="YajQ-like_sf"/>
</dbReference>
<dbReference type="NCBIfam" id="NF003819">
    <property type="entry name" value="PRK05412.1"/>
    <property type="match status" value="1"/>
</dbReference>
<protein>
    <recommendedName>
        <fullName evidence="3">Nucleotide-binding protein Desaf_0134</fullName>
    </recommendedName>
</protein>
<dbReference type="eggNOG" id="COG1666">
    <property type="taxonomic scope" value="Bacteria"/>
</dbReference>
<dbReference type="HOGENOM" id="CLU_099839_1_0_7"/>
<dbReference type="EMBL" id="CP003221">
    <property type="protein sequence ID" value="EGJ48494.1"/>
    <property type="molecule type" value="Genomic_DNA"/>
</dbReference>
<comment type="function">
    <text evidence="3">Nucleotide-binding protein.</text>
</comment>
<dbReference type="AlphaFoldDB" id="F3YTW3"/>
<dbReference type="PANTHER" id="PTHR30476:SF0">
    <property type="entry name" value="UPF0234 PROTEIN YAJQ"/>
    <property type="match status" value="1"/>
</dbReference>
<evidence type="ECO:0000256" key="2">
    <source>
        <dbReference type="ARBA" id="ARBA00093450"/>
    </source>
</evidence>
<gene>
    <name evidence="4" type="ORF">Desaf_0134</name>
</gene>
<dbReference type="GO" id="GO:0000166">
    <property type="term" value="F:nucleotide binding"/>
    <property type="evidence" value="ECO:0007669"/>
    <property type="project" value="UniProtKB-UniRule"/>
</dbReference>
<name>F3YTW3_DESAF</name>
<dbReference type="Gene3D" id="3.30.70.990">
    <property type="entry name" value="YajQ-like, domain 2"/>
    <property type="match status" value="1"/>
</dbReference>
<dbReference type="InterPro" id="IPR007551">
    <property type="entry name" value="YajQ/Smlt4090-like"/>
</dbReference>
<dbReference type="GO" id="GO:0005829">
    <property type="term" value="C:cytosol"/>
    <property type="evidence" value="ECO:0007669"/>
    <property type="project" value="TreeGrafter"/>
</dbReference>